<dbReference type="InterPro" id="IPR050491">
    <property type="entry name" value="AmpC-like"/>
</dbReference>
<evidence type="ECO:0000313" key="3">
    <source>
        <dbReference type="EMBL" id="APB00782.1"/>
    </source>
</evidence>
<dbReference type="InterPro" id="IPR012338">
    <property type="entry name" value="Beta-lactam/transpept-like"/>
</dbReference>
<dbReference type="PANTHER" id="PTHR46825:SF7">
    <property type="entry name" value="D-ALANYL-D-ALANINE CARBOXYPEPTIDASE"/>
    <property type="match status" value="1"/>
</dbReference>
<dbReference type="InterPro" id="IPR001466">
    <property type="entry name" value="Beta-lactam-related"/>
</dbReference>
<keyword evidence="3" id="KW-0645">Protease</keyword>
<dbReference type="Proteomes" id="UP000180166">
    <property type="component" value="Chromosome"/>
</dbReference>
<dbReference type="SUPFAM" id="SSF56601">
    <property type="entry name" value="beta-lactamase/transpeptidase-like"/>
    <property type="match status" value="1"/>
</dbReference>
<evidence type="ECO:0000313" key="4">
    <source>
        <dbReference type="Proteomes" id="UP000180166"/>
    </source>
</evidence>
<dbReference type="EC" id="3.4.16.4" evidence="3"/>
<name>A0ABC8B337_9NOCA</name>
<dbReference type="PANTHER" id="PTHR46825">
    <property type="entry name" value="D-ALANYL-D-ALANINE-CARBOXYPEPTIDASE/ENDOPEPTIDASE AMPH"/>
    <property type="match status" value="1"/>
</dbReference>
<evidence type="ECO:0000256" key="1">
    <source>
        <dbReference type="SAM" id="SignalP"/>
    </source>
</evidence>
<gene>
    <name evidence="3" type="ORF">NS506_06751</name>
</gene>
<dbReference type="KEGG" id="nsr:NS506_06751"/>
<dbReference type="GO" id="GO:0009002">
    <property type="term" value="F:serine-type D-Ala-D-Ala carboxypeptidase activity"/>
    <property type="evidence" value="ECO:0007669"/>
    <property type="project" value="UniProtKB-EC"/>
</dbReference>
<keyword evidence="3" id="KW-0121">Carboxypeptidase</keyword>
<accession>A0ABC8B337</accession>
<dbReference type="EMBL" id="CP017839">
    <property type="protein sequence ID" value="APB00782.1"/>
    <property type="molecule type" value="Genomic_DNA"/>
</dbReference>
<protein>
    <submittedName>
        <fullName evidence="3">Serine-type D-Ala-D-Ala carboxypeptidase</fullName>
        <ecNumber evidence="3">3.4.16.4</ecNumber>
    </submittedName>
</protein>
<evidence type="ECO:0000259" key="2">
    <source>
        <dbReference type="Pfam" id="PF00144"/>
    </source>
</evidence>
<dbReference type="GeneID" id="93369653"/>
<feature type="domain" description="Beta-lactamase-related" evidence="2">
    <location>
        <begin position="45"/>
        <end position="374"/>
    </location>
</feature>
<feature type="signal peptide" evidence="1">
    <location>
        <begin position="1"/>
        <end position="21"/>
    </location>
</feature>
<dbReference type="RefSeq" id="WP_045436591.1">
    <property type="nucleotide sequence ID" value="NZ_AP017900.1"/>
</dbReference>
<sequence length="385" mass="40427">MRRSTVPIIAACLALTLPVIAGCGSGTAESHSAPAVPTEVTDALDDLVRSGMPGAQAVISGPDGVRTATAGSGDLATGAPYADGAHFRIGSVTKTFVASVVLPLAAEGKVDLEAPIGRYLPGVVESGGNDGNRITVHQLLQHTSGLADFAPEDPTQKLPQQLDQTSDGKAYRDLGPADLVRIALTMPPQFEPGAQFRYTNTNYVLLDLMIQHLTGGPLATAISTRILEPLAMHDTYFPRPGETALRDPHPEGYKKVGDRWADITDTETAWAGAAGAIVSTGADLNRFFTALMTGKLLPAPQLEQMRQTIPMSDDTAMAYGLGLLRLRVPCGQQEKEVWGHAGGIPGFSTLAFATPTGTGFAVSVNTEQTNDHYPTALTDIICSVA</sequence>
<dbReference type="Pfam" id="PF00144">
    <property type="entry name" value="Beta-lactamase"/>
    <property type="match status" value="1"/>
</dbReference>
<keyword evidence="3" id="KW-0378">Hydrolase</keyword>
<dbReference type="Gene3D" id="3.40.710.10">
    <property type="entry name" value="DD-peptidase/beta-lactamase superfamily"/>
    <property type="match status" value="1"/>
</dbReference>
<reference evidence="3 4" key="1">
    <citation type="submission" date="2016-10" db="EMBL/GenBank/DDBJ databases">
        <title>Genome sequence of Nocardia seriolae strain EM150506, isolated from Anguila japonica.</title>
        <authorList>
            <person name="Han H.-J."/>
        </authorList>
    </citation>
    <scope>NUCLEOTIDE SEQUENCE [LARGE SCALE GENOMIC DNA]</scope>
    <source>
        <strain evidence="3 4">EM150506</strain>
    </source>
</reference>
<dbReference type="AlphaFoldDB" id="A0ABC8B337"/>
<feature type="chain" id="PRO_5044743892" evidence="1">
    <location>
        <begin position="22"/>
        <end position="385"/>
    </location>
</feature>
<dbReference type="PROSITE" id="PS51257">
    <property type="entry name" value="PROKAR_LIPOPROTEIN"/>
    <property type="match status" value="1"/>
</dbReference>
<keyword evidence="1" id="KW-0732">Signal</keyword>
<proteinExistence type="predicted"/>
<organism evidence="3 4">
    <name type="scientific">Nocardia seriolae</name>
    <dbReference type="NCBI Taxonomy" id="37332"/>
    <lineage>
        <taxon>Bacteria</taxon>
        <taxon>Bacillati</taxon>
        <taxon>Actinomycetota</taxon>
        <taxon>Actinomycetes</taxon>
        <taxon>Mycobacteriales</taxon>
        <taxon>Nocardiaceae</taxon>
        <taxon>Nocardia</taxon>
    </lineage>
</organism>